<comment type="caution">
    <text evidence="2">The sequence shown here is derived from an EMBL/GenBank/DDBJ whole genome shotgun (WGS) entry which is preliminary data.</text>
</comment>
<dbReference type="AlphaFoldDB" id="A0A512B2C4"/>
<evidence type="ECO:0000313" key="2">
    <source>
        <dbReference type="EMBL" id="GEO06099.1"/>
    </source>
</evidence>
<keyword evidence="3" id="KW-1185">Reference proteome</keyword>
<dbReference type="RefSeq" id="WP_146901454.1">
    <property type="nucleotide sequence ID" value="NZ_BJYS01000031.1"/>
</dbReference>
<organism evidence="2 3">
    <name type="scientific">Adhaeribacter aerolatus</name>
    <dbReference type="NCBI Taxonomy" id="670289"/>
    <lineage>
        <taxon>Bacteria</taxon>
        <taxon>Pseudomonadati</taxon>
        <taxon>Bacteroidota</taxon>
        <taxon>Cytophagia</taxon>
        <taxon>Cytophagales</taxon>
        <taxon>Hymenobacteraceae</taxon>
        <taxon>Adhaeribacter</taxon>
    </lineage>
</organism>
<gene>
    <name evidence="2" type="ORF">AAE02nite_37630</name>
</gene>
<dbReference type="Pfam" id="PF02589">
    <property type="entry name" value="LUD_dom"/>
    <property type="match status" value="1"/>
</dbReference>
<dbReference type="InterPro" id="IPR037171">
    <property type="entry name" value="NagB/RpiA_transferase-like"/>
</dbReference>
<dbReference type="OrthoDB" id="9794157at2"/>
<dbReference type="Gene3D" id="3.40.50.10420">
    <property type="entry name" value="NagB/RpiA/CoA transferase-like"/>
    <property type="match status" value="1"/>
</dbReference>
<dbReference type="InterPro" id="IPR003741">
    <property type="entry name" value="LUD_dom"/>
</dbReference>
<proteinExistence type="predicted"/>
<reference evidence="2 3" key="1">
    <citation type="submission" date="2019-07" db="EMBL/GenBank/DDBJ databases">
        <title>Whole genome shotgun sequence of Adhaeribacter aerolatus NBRC 106133.</title>
        <authorList>
            <person name="Hosoyama A."/>
            <person name="Uohara A."/>
            <person name="Ohji S."/>
            <person name="Ichikawa N."/>
        </authorList>
    </citation>
    <scope>NUCLEOTIDE SEQUENCE [LARGE SCALE GENOMIC DNA]</scope>
    <source>
        <strain evidence="2 3">NBRC 106133</strain>
    </source>
</reference>
<dbReference type="Proteomes" id="UP000321532">
    <property type="component" value="Unassembled WGS sequence"/>
</dbReference>
<feature type="domain" description="LUD" evidence="1">
    <location>
        <begin position="33"/>
        <end position="194"/>
    </location>
</feature>
<accession>A0A512B2C4</accession>
<dbReference type="InterPro" id="IPR024185">
    <property type="entry name" value="FTHF_cligase-like_sf"/>
</dbReference>
<sequence>MTSREKILSQVRQNKPVAVPLPENISFATVTAPERLPAFVKSFTGAGGVVGIVSDLASIGRELQVLFDKPERVMNTLPAIGYGLAPDEAIAQGHVLANLEVAVVLGSLGVAENGAIWVSAENIPTRVLPFICEHLVLVLPQSQIVGTMHEAYAVLPKSFPDYGVFIAGPSRTADIEQSLVIGAHGPKRAHVFILEKE</sequence>
<dbReference type="SUPFAM" id="SSF100950">
    <property type="entry name" value="NagB/RpiA/CoA transferase-like"/>
    <property type="match status" value="1"/>
</dbReference>
<dbReference type="EMBL" id="BJYS01000031">
    <property type="protein sequence ID" value="GEO06099.1"/>
    <property type="molecule type" value="Genomic_DNA"/>
</dbReference>
<protein>
    <recommendedName>
        <fullName evidence="1">LUD domain-containing protein</fullName>
    </recommendedName>
</protein>
<evidence type="ECO:0000313" key="3">
    <source>
        <dbReference type="Proteomes" id="UP000321532"/>
    </source>
</evidence>
<dbReference type="PANTHER" id="PTHR43682">
    <property type="entry name" value="LACTATE UTILIZATION PROTEIN C"/>
    <property type="match status" value="1"/>
</dbReference>
<dbReference type="PANTHER" id="PTHR43682:SF1">
    <property type="entry name" value="LACTATE UTILIZATION PROTEIN C"/>
    <property type="match status" value="1"/>
</dbReference>
<name>A0A512B2C4_9BACT</name>
<evidence type="ECO:0000259" key="1">
    <source>
        <dbReference type="Pfam" id="PF02589"/>
    </source>
</evidence>